<proteinExistence type="predicted"/>
<evidence type="ECO:0000313" key="4">
    <source>
        <dbReference type="EMBL" id="MBM7850498.1"/>
    </source>
</evidence>
<accession>A0A9W6IUC8</accession>
<keyword evidence="3" id="KW-0808">Transferase</keyword>
<gene>
    <name evidence="3" type="ORF">GCM10008170_18110</name>
    <name evidence="4" type="ORF">JOD31_000710</name>
</gene>
<dbReference type="Proteomes" id="UP001143400">
    <property type="component" value="Unassembled WGS sequence"/>
</dbReference>
<dbReference type="Pfam" id="PF03033">
    <property type="entry name" value="Glyco_transf_28"/>
    <property type="match status" value="1"/>
</dbReference>
<dbReference type="PANTHER" id="PTHR48050">
    <property type="entry name" value="STEROL 3-BETA-GLUCOSYLTRANSFERASE"/>
    <property type="match status" value="1"/>
</dbReference>
<evidence type="ECO:0000313" key="3">
    <source>
        <dbReference type="EMBL" id="GLK55792.1"/>
    </source>
</evidence>
<dbReference type="SUPFAM" id="SSF53756">
    <property type="entry name" value="UDP-Glycosyltransferase/glycogen phosphorylase"/>
    <property type="match status" value="1"/>
</dbReference>
<name>A0A9W6IUC8_9HYPH</name>
<dbReference type="InterPro" id="IPR002213">
    <property type="entry name" value="UDP_glucos_trans"/>
</dbReference>
<organism evidence="3 6">
    <name type="scientific">Methylopila capsulata</name>
    <dbReference type="NCBI Taxonomy" id="61654"/>
    <lineage>
        <taxon>Bacteria</taxon>
        <taxon>Pseudomonadati</taxon>
        <taxon>Pseudomonadota</taxon>
        <taxon>Alphaproteobacteria</taxon>
        <taxon>Hyphomicrobiales</taxon>
        <taxon>Methylopilaceae</taxon>
        <taxon>Methylopila</taxon>
    </lineage>
</organism>
<dbReference type="InterPro" id="IPR050426">
    <property type="entry name" value="Glycosyltransferase_28"/>
</dbReference>
<feature type="domain" description="Glycosyltransferase family 28 N-terminal" evidence="1">
    <location>
        <begin position="3"/>
        <end position="79"/>
    </location>
</feature>
<reference evidence="4 5" key="2">
    <citation type="submission" date="2021-01" db="EMBL/GenBank/DDBJ databases">
        <title>Genomic Encyclopedia of Type Strains, Phase IV (KMG-IV): sequencing the most valuable type-strain genomes for metagenomic binning, comparative biology and taxonomic classification.</title>
        <authorList>
            <person name="Goeker M."/>
        </authorList>
    </citation>
    <scope>NUCLEOTIDE SEQUENCE [LARGE SCALE GENOMIC DNA]</scope>
    <source>
        <strain evidence="4 5">DSM 6130</strain>
    </source>
</reference>
<dbReference type="CDD" id="cd03784">
    <property type="entry name" value="GT1_Gtf-like"/>
    <property type="match status" value="1"/>
</dbReference>
<reference evidence="3" key="1">
    <citation type="journal article" date="2014" name="Int. J. Syst. Evol. Microbiol.">
        <title>Complete genome sequence of Corynebacterium casei LMG S-19264T (=DSM 44701T), isolated from a smear-ripened cheese.</title>
        <authorList>
            <consortium name="US DOE Joint Genome Institute (JGI-PGF)"/>
            <person name="Walter F."/>
            <person name="Albersmeier A."/>
            <person name="Kalinowski J."/>
            <person name="Ruckert C."/>
        </authorList>
    </citation>
    <scope>NUCLEOTIDE SEQUENCE</scope>
    <source>
        <strain evidence="3">VKM B-1606</strain>
    </source>
</reference>
<dbReference type="RefSeq" id="WP_204948916.1">
    <property type="nucleotide sequence ID" value="NZ_BSFF01000002.1"/>
</dbReference>
<evidence type="ECO:0000259" key="2">
    <source>
        <dbReference type="Pfam" id="PF06722"/>
    </source>
</evidence>
<comment type="caution">
    <text evidence="3">The sequence shown here is derived from an EMBL/GenBank/DDBJ whole genome shotgun (WGS) entry which is preliminary data.</text>
</comment>
<dbReference type="AlphaFoldDB" id="A0A9W6IUC8"/>
<protein>
    <submittedName>
        <fullName evidence="3">UDP-glucoronosyl and UDP-glucosyl transferase</fullName>
    </submittedName>
    <submittedName>
        <fullName evidence="4">UDP:flavonoid glycosyltransferase YjiC (YdhE family)</fullName>
    </submittedName>
</protein>
<dbReference type="GO" id="GO:0033072">
    <property type="term" value="P:vancomycin biosynthetic process"/>
    <property type="evidence" value="ECO:0007669"/>
    <property type="project" value="UniProtKB-ARBA"/>
</dbReference>
<feature type="domain" description="Erythromycin biosynthesis protein CIII-like C-terminal" evidence="2">
    <location>
        <begin position="300"/>
        <end position="394"/>
    </location>
</feature>
<reference evidence="3" key="3">
    <citation type="submission" date="2023-01" db="EMBL/GenBank/DDBJ databases">
        <authorList>
            <person name="Sun Q."/>
            <person name="Evtushenko L."/>
        </authorList>
    </citation>
    <scope>NUCLEOTIDE SEQUENCE</scope>
    <source>
        <strain evidence="3">VKM B-1606</strain>
    </source>
</reference>
<dbReference type="InterPro" id="IPR004276">
    <property type="entry name" value="GlycoTrans_28_N"/>
</dbReference>
<dbReference type="Gene3D" id="3.40.50.2000">
    <property type="entry name" value="Glycogen Phosphorylase B"/>
    <property type="match status" value="2"/>
</dbReference>
<dbReference type="GO" id="GO:0016758">
    <property type="term" value="F:hexosyltransferase activity"/>
    <property type="evidence" value="ECO:0007669"/>
    <property type="project" value="InterPro"/>
</dbReference>
<sequence length="427" mass="46222">MLVLIVAIGTYGDVLPFIAAGAELARRGHEVALCAPAPFGDAARRAGLDFAPAMSAEEYEKRFGHPTFWTPWRGARRLFRQAARSLPETYRFVAERRRPGDTVVVGSTLAIGARVAFDAFGDPLISVHLSPLTIQTRHDAPRTPGLPMPRWLHAGLKWELQLGSDAYFVNPVVLPRLNAFRATLGLGPVQRLRYWWNSPVRVAAMFPSWFHPAQPDWPAQTVQIGFPEAGREGGKARGLDPALEAFLAAGEPPVLVTFGSTRRDTERLYRVAIAACARLGRRCLALSQTPIEDGGEGRADVHVARYAPLPEVLPRCAAIVHHGGVGTMAQAFAAGVPQLVAPLAFDQADHAIRVAKLGCGAAFRTGWFDERRAARLLGVLLRSERVRARCAEVAAACDGPGALGRLCDEIESLAPARAAGRQVDVRP</sequence>
<dbReference type="InterPro" id="IPR010610">
    <property type="entry name" value="EryCIII-like_C"/>
</dbReference>
<dbReference type="GO" id="GO:0008194">
    <property type="term" value="F:UDP-glycosyltransferase activity"/>
    <property type="evidence" value="ECO:0007669"/>
    <property type="project" value="InterPro"/>
</dbReference>
<dbReference type="GO" id="GO:0005975">
    <property type="term" value="P:carbohydrate metabolic process"/>
    <property type="evidence" value="ECO:0007669"/>
    <property type="project" value="InterPro"/>
</dbReference>
<keyword evidence="5" id="KW-1185">Reference proteome</keyword>
<dbReference type="Proteomes" id="UP000758856">
    <property type="component" value="Unassembled WGS sequence"/>
</dbReference>
<dbReference type="PANTHER" id="PTHR48050:SF13">
    <property type="entry name" value="STEROL 3-BETA-GLUCOSYLTRANSFERASE UGT80A2"/>
    <property type="match status" value="1"/>
</dbReference>
<dbReference type="Pfam" id="PF06722">
    <property type="entry name" value="EryCIII-like_C"/>
    <property type="match status" value="1"/>
</dbReference>
<evidence type="ECO:0000313" key="5">
    <source>
        <dbReference type="Proteomes" id="UP000758856"/>
    </source>
</evidence>
<evidence type="ECO:0000313" key="6">
    <source>
        <dbReference type="Proteomes" id="UP001143400"/>
    </source>
</evidence>
<evidence type="ECO:0000259" key="1">
    <source>
        <dbReference type="Pfam" id="PF03033"/>
    </source>
</evidence>
<dbReference type="EMBL" id="JAFBCY010000001">
    <property type="protein sequence ID" value="MBM7850498.1"/>
    <property type="molecule type" value="Genomic_DNA"/>
</dbReference>
<dbReference type="EMBL" id="BSFF01000002">
    <property type="protein sequence ID" value="GLK55792.1"/>
    <property type="molecule type" value="Genomic_DNA"/>
</dbReference>